<name>A0A0N5AIB6_9BILA</name>
<dbReference type="GO" id="GO:0005737">
    <property type="term" value="C:cytoplasm"/>
    <property type="evidence" value="ECO:0007669"/>
    <property type="project" value="UniProtKB-ARBA"/>
</dbReference>
<proteinExistence type="inferred from homology"/>
<dbReference type="PANTHER" id="PTHR43804:SF7">
    <property type="entry name" value="LD18447P"/>
    <property type="match status" value="1"/>
</dbReference>
<dbReference type="Pfam" id="PF00472">
    <property type="entry name" value="RF-1"/>
    <property type="match status" value="1"/>
</dbReference>
<feature type="domain" description="Prokaryotic-type class I peptide chain release factors" evidence="4">
    <location>
        <begin position="163"/>
        <end position="179"/>
    </location>
</feature>
<evidence type="ECO:0000313" key="5">
    <source>
        <dbReference type="Proteomes" id="UP000046393"/>
    </source>
</evidence>
<evidence type="ECO:0000259" key="4">
    <source>
        <dbReference type="PROSITE" id="PS00745"/>
    </source>
</evidence>
<dbReference type="PANTHER" id="PTHR43804">
    <property type="entry name" value="LD18447P"/>
    <property type="match status" value="1"/>
</dbReference>
<dbReference type="InterPro" id="IPR050057">
    <property type="entry name" value="Prokaryotic/Mito_RF"/>
</dbReference>
<evidence type="ECO:0000313" key="6">
    <source>
        <dbReference type="WBParaSite" id="SMUV_0000415701-mRNA-1"/>
    </source>
</evidence>
<dbReference type="WBParaSite" id="SMUV_0000415701-mRNA-1">
    <property type="protein sequence ID" value="SMUV_0000415701-mRNA-1"/>
    <property type="gene ID" value="SMUV_0000415701"/>
</dbReference>
<dbReference type="AlphaFoldDB" id="A0A0N5AIB6"/>
<comment type="similarity">
    <text evidence="1">Belongs to the prokaryotic/mitochondrial release factor family.</text>
</comment>
<dbReference type="InterPro" id="IPR000352">
    <property type="entry name" value="Pep_chain_release_fac_I"/>
</dbReference>
<organism evidence="5 6">
    <name type="scientific">Syphacia muris</name>
    <dbReference type="NCBI Taxonomy" id="451379"/>
    <lineage>
        <taxon>Eukaryota</taxon>
        <taxon>Metazoa</taxon>
        <taxon>Ecdysozoa</taxon>
        <taxon>Nematoda</taxon>
        <taxon>Chromadorea</taxon>
        <taxon>Rhabditida</taxon>
        <taxon>Spirurina</taxon>
        <taxon>Oxyuridomorpha</taxon>
        <taxon>Oxyuroidea</taxon>
        <taxon>Oxyuridae</taxon>
        <taxon>Syphacia</taxon>
    </lineage>
</organism>
<keyword evidence="5" id="KW-1185">Reference proteome</keyword>
<dbReference type="SMART" id="SM00937">
    <property type="entry name" value="PCRF"/>
    <property type="match status" value="1"/>
</dbReference>
<dbReference type="InterPro" id="IPR005139">
    <property type="entry name" value="PCRF"/>
</dbReference>
<dbReference type="InterPro" id="IPR045853">
    <property type="entry name" value="Pep_chain_release_fac_I_sf"/>
</dbReference>
<protein>
    <submittedName>
        <fullName evidence="6">RF_PROK_I domain-containing protein</fullName>
    </submittedName>
</protein>
<dbReference type="STRING" id="451379.A0A0N5AIB6"/>
<dbReference type="GO" id="GO:0003747">
    <property type="term" value="F:translation release factor activity"/>
    <property type="evidence" value="ECO:0007669"/>
    <property type="project" value="InterPro"/>
</dbReference>
<evidence type="ECO:0000256" key="1">
    <source>
        <dbReference type="ARBA" id="ARBA00010835"/>
    </source>
</evidence>
<reference evidence="6" key="1">
    <citation type="submission" date="2017-02" db="UniProtKB">
        <authorList>
            <consortium name="WormBaseParasite"/>
        </authorList>
    </citation>
    <scope>IDENTIFICATION</scope>
</reference>
<accession>A0A0N5AIB6</accession>
<dbReference type="SUPFAM" id="SSF75620">
    <property type="entry name" value="Release factor"/>
    <property type="match status" value="1"/>
</dbReference>
<evidence type="ECO:0000256" key="2">
    <source>
        <dbReference type="ARBA" id="ARBA00022481"/>
    </source>
</evidence>
<keyword evidence="3" id="KW-0648">Protein biosynthesis</keyword>
<dbReference type="PROSITE" id="PS00745">
    <property type="entry name" value="RF_PROK_I"/>
    <property type="match status" value="1"/>
</dbReference>
<keyword evidence="2" id="KW-0488">Methylation</keyword>
<dbReference type="Proteomes" id="UP000046393">
    <property type="component" value="Unplaced"/>
</dbReference>
<evidence type="ECO:0000256" key="3">
    <source>
        <dbReference type="ARBA" id="ARBA00022917"/>
    </source>
</evidence>
<dbReference type="Gene3D" id="3.30.70.1660">
    <property type="match status" value="2"/>
</dbReference>
<dbReference type="Gene3D" id="3.30.160.20">
    <property type="match status" value="1"/>
</dbReference>
<sequence>MAVLAADEELKAYADEDCVSAELQLDDFAQKFARVIVPLTEFDELQKCQLEFTAGVGGTEAMLFTAELMEMYKKLAEKMKLKWSPLHVDYTELGGIRSAVVLIGGKDAYRIFRFEAGVHRVQRVPLTDKTRIHTSTASVSVLPEPEKVKSFVTSNDVKIETIRASGPGGQNVNKRSTAVRLTHKKTGLIVNCMDERYQYLNLQIAYRRLAAILMQMKQDVQFEKISNTRKIQMGSRGRAEKVRTYNFRDDRITDHRLHKSVTCLEKFMNLENDFLTDFIVELNKTFLLEQLQDKIGLS</sequence>
<dbReference type="Pfam" id="PF03462">
    <property type="entry name" value="PCRF"/>
    <property type="match status" value="1"/>
</dbReference>